<accession>A0A316XBA1</accession>
<name>A0A316XBA1_9FLAO</name>
<dbReference type="RefSeq" id="WP_103248271.1">
    <property type="nucleotide sequence ID" value="NZ_PPED02000001.1"/>
</dbReference>
<organism evidence="1 2">
    <name type="scientific">Chryseobacterium phosphatilyticum</name>
    <dbReference type="NCBI Taxonomy" id="475075"/>
    <lineage>
        <taxon>Bacteria</taxon>
        <taxon>Pseudomonadati</taxon>
        <taxon>Bacteroidota</taxon>
        <taxon>Flavobacteriia</taxon>
        <taxon>Flavobacteriales</taxon>
        <taxon>Weeksellaceae</taxon>
        <taxon>Chryseobacterium group</taxon>
        <taxon>Chryseobacterium</taxon>
    </lineage>
</organism>
<protein>
    <submittedName>
        <fullName evidence="1">Uncharacterized protein</fullName>
    </submittedName>
</protein>
<dbReference type="Proteomes" id="UP000236594">
    <property type="component" value="Unassembled WGS sequence"/>
</dbReference>
<dbReference type="AlphaFoldDB" id="A0A316XBA1"/>
<proteinExistence type="predicted"/>
<comment type="caution">
    <text evidence="1">The sequence shown here is derived from an EMBL/GenBank/DDBJ whole genome shotgun (WGS) entry which is preliminary data.</text>
</comment>
<dbReference type="EMBL" id="PPED02000001">
    <property type="protein sequence ID" value="PWN71095.1"/>
    <property type="molecule type" value="Genomic_DNA"/>
</dbReference>
<dbReference type="OrthoDB" id="9793451at2"/>
<gene>
    <name evidence="1" type="ORF">C1631_000250</name>
</gene>
<sequence length="79" mass="9292">MKQSEIKELYNGQDFINFYLDNAPVSFCEDWNNISYSHGNGFLDIAKLEDLKEKQKPIEGHSDYDFGISIRRSLGYYQF</sequence>
<reference evidence="1 2" key="1">
    <citation type="submission" date="2018-04" db="EMBL/GenBank/DDBJ databases">
        <title>Draft Genome Sequence of Phosphate-Solubilizing Chryseobacterium sp. ISE14 that is a Biocontrol and Plant Growth-Promoting Rhizobacterium Isolated from Cucumber.</title>
        <authorList>
            <person name="Jeong J.-J."/>
            <person name="Sang M.K."/>
            <person name="Choi I.-G."/>
            <person name="Kim K.D."/>
        </authorList>
    </citation>
    <scope>NUCLEOTIDE SEQUENCE [LARGE SCALE GENOMIC DNA]</scope>
    <source>
        <strain evidence="1 2">ISE14</strain>
    </source>
</reference>
<evidence type="ECO:0000313" key="2">
    <source>
        <dbReference type="Proteomes" id="UP000236594"/>
    </source>
</evidence>
<keyword evidence="2" id="KW-1185">Reference proteome</keyword>
<evidence type="ECO:0000313" key="1">
    <source>
        <dbReference type="EMBL" id="PWN71095.1"/>
    </source>
</evidence>